<keyword evidence="5" id="KW-1133">Transmembrane helix</keyword>
<reference evidence="10" key="1">
    <citation type="submission" date="2025-08" db="UniProtKB">
        <authorList>
            <consortium name="RefSeq"/>
        </authorList>
    </citation>
    <scope>IDENTIFICATION</scope>
    <source>
        <tissue evidence="10">Testes</tissue>
    </source>
</reference>
<evidence type="ECO:0000256" key="2">
    <source>
        <dbReference type="ARBA" id="ARBA00006771"/>
    </source>
</evidence>
<accession>A0ABM0M4W1</accession>
<keyword evidence="3" id="KW-0812">Transmembrane</keyword>
<comment type="similarity">
    <text evidence="2 8">Belongs to the MICOS complex subunit Mic13 family.</text>
</comment>
<keyword evidence="4 8" id="KW-0999">Mitochondrion inner membrane</keyword>
<evidence type="ECO:0000256" key="4">
    <source>
        <dbReference type="ARBA" id="ARBA00022792"/>
    </source>
</evidence>
<dbReference type="PANTHER" id="PTHR31816:SF3">
    <property type="entry name" value="MICOS COMPLEX SUBUNIT MIC13"/>
    <property type="match status" value="1"/>
</dbReference>
<comment type="subunit">
    <text evidence="8">Component of the mitochondrial contact site and cristae organizing system (MICOS) complex.</text>
</comment>
<evidence type="ECO:0000256" key="3">
    <source>
        <dbReference type="ARBA" id="ARBA00022692"/>
    </source>
</evidence>
<proteinExistence type="inferred from homology"/>
<comment type="function">
    <text evidence="8">Component of the MICOS complex, a large protein complex of the mitochondrial inner membrane that plays crucial roles in the maintenance of crista junctions, inner membrane architecture, and formation of contact sites to the outer membrane.</text>
</comment>
<organism evidence="9 10">
    <name type="scientific">Saccoglossus kowalevskii</name>
    <name type="common">Acorn worm</name>
    <dbReference type="NCBI Taxonomy" id="10224"/>
    <lineage>
        <taxon>Eukaryota</taxon>
        <taxon>Metazoa</taxon>
        <taxon>Hemichordata</taxon>
        <taxon>Enteropneusta</taxon>
        <taxon>Harrimaniidae</taxon>
        <taxon>Saccoglossus</taxon>
    </lineage>
</organism>
<evidence type="ECO:0000256" key="8">
    <source>
        <dbReference type="RuleBase" id="RU363009"/>
    </source>
</evidence>
<keyword evidence="6 8" id="KW-0496">Mitochondrion</keyword>
<dbReference type="Proteomes" id="UP000694865">
    <property type="component" value="Unplaced"/>
</dbReference>
<evidence type="ECO:0000256" key="5">
    <source>
        <dbReference type="ARBA" id="ARBA00022989"/>
    </source>
</evidence>
<evidence type="ECO:0000256" key="7">
    <source>
        <dbReference type="ARBA" id="ARBA00023136"/>
    </source>
</evidence>
<comment type="subcellular location">
    <subcellularLocation>
        <location evidence="1 8">Mitochondrion inner membrane</location>
        <topology evidence="1 8">Single-pass membrane protein</topology>
    </subcellularLocation>
</comment>
<gene>
    <name evidence="10" type="primary">LOC102810349</name>
</gene>
<evidence type="ECO:0000256" key="6">
    <source>
        <dbReference type="ARBA" id="ARBA00023128"/>
    </source>
</evidence>
<dbReference type="PANTHER" id="PTHR31816">
    <property type="entry name" value="MICOS COMPLEX SUBUNIT MIC13"/>
    <property type="match status" value="1"/>
</dbReference>
<dbReference type="Pfam" id="PF15884">
    <property type="entry name" value="QIL1"/>
    <property type="match status" value="1"/>
</dbReference>
<dbReference type="InterPro" id="IPR026769">
    <property type="entry name" value="Mic13"/>
</dbReference>
<dbReference type="RefSeq" id="XP_006815052.1">
    <property type="nucleotide sequence ID" value="XM_006814989.1"/>
</dbReference>
<evidence type="ECO:0000256" key="1">
    <source>
        <dbReference type="ARBA" id="ARBA00004434"/>
    </source>
</evidence>
<name>A0ABM0M4W1_SACKO</name>
<protein>
    <recommendedName>
        <fullName evidence="8">MICOS complex subunit MIC13</fullName>
    </recommendedName>
</protein>
<evidence type="ECO:0000313" key="10">
    <source>
        <dbReference type="RefSeq" id="XP_006815052.1"/>
    </source>
</evidence>
<dbReference type="GeneID" id="102810349"/>
<keyword evidence="7" id="KW-0472">Membrane</keyword>
<keyword evidence="9" id="KW-1185">Reference proteome</keyword>
<sequence>MALSIVKNLAKIGIGVTAVYVTVEQGLWGDPSQGQVTAKKLANTLPAEKEYFEKIPSTTQIADKMREGWNSGVQRTFSALSESPQTVKSTVQKYMK</sequence>
<evidence type="ECO:0000313" key="9">
    <source>
        <dbReference type="Proteomes" id="UP000694865"/>
    </source>
</evidence>